<keyword evidence="2" id="KW-0521">NADP</keyword>
<evidence type="ECO:0000313" key="4">
    <source>
        <dbReference type="EMBL" id="CAG8485827.1"/>
    </source>
</evidence>
<gene>
    <name evidence="4" type="ORF">CPELLU_LOCUS1739</name>
</gene>
<dbReference type="SUPFAM" id="SSF51735">
    <property type="entry name" value="NAD(P)-binding Rossmann-fold domains"/>
    <property type="match status" value="1"/>
</dbReference>
<dbReference type="PROSITE" id="PS00893">
    <property type="entry name" value="NUDIX_BOX"/>
    <property type="match status" value="1"/>
</dbReference>
<dbReference type="CDD" id="cd04678">
    <property type="entry name" value="NUDIX_MTH2_Nudt15"/>
    <property type="match status" value="1"/>
</dbReference>
<evidence type="ECO:0000313" key="5">
    <source>
        <dbReference type="Proteomes" id="UP000789759"/>
    </source>
</evidence>
<dbReference type="InterPro" id="IPR002347">
    <property type="entry name" value="SDR_fam"/>
</dbReference>
<dbReference type="PRINTS" id="PR00081">
    <property type="entry name" value="GDHRDH"/>
</dbReference>
<dbReference type="PANTHER" id="PTHR16099:SF5">
    <property type="entry name" value="NUCLEOTIDE TRIPHOSPHATE DIPHOSPHATASE NUDT15"/>
    <property type="match status" value="1"/>
</dbReference>
<dbReference type="GO" id="GO:0006203">
    <property type="term" value="P:dGTP catabolic process"/>
    <property type="evidence" value="ECO:0007669"/>
    <property type="project" value="TreeGrafter"/>
</dbReference>
<sequence>MPECTHPTVGVGTFVMRGNKFLIGKRKGSHGSGTWQLPGGMKSYTSMQNDSIVNINLLTKFNFKNLFKGILEFGESFEDCAKREVLEETNLEITNVIYQTVTNSVMVNENKHYIDIFMRAEVVDVDANPLVMEPNKCECWEWVTWDEFIQGGITGTENIQGDEINKYRPMFHPMEILIITRNGQRPIQTHVPTKTYHPAVLITGTSAGIGRETAFTLAKLGYTVFAGVRKKDDAENLITSFRECDNPNEGRIIPIILDVTNKEHIQNAYDHIQSIIGYEIPFVGLINNAAMVVYLPMEIASEEAFLNSFNTNYFSIVNLTKKFLPLLRRSGGRVINIGSVAAWVNSSVMGIYAATKAALRVMTRIWRMETKDMGIIISRLTDQTISNFRNFNSFPSLSHHYSAPNDTNPKVIPDYEKIFKAVATCSDHFQASPTEIVSDAIVHALTAPYPKNTYYVGIDARIFALTNWLVGDGIIEAVQSKVLSFVASR</sequence>
<comment type="caution">
    <text evidence="4">The sequence shown here is derived from an EMBL/GenBank/DDBJ whole genome shotgun (WGS) entry which is preliminary data.</text>
</comment>
<dbReference type="Gene3D" id="3.90.79.10">
    <property type="entry name" value="Nucleoside Triphosphate Pyrophosphohydrolase"/>
    <property type="match status" value="2"/>
</dbReference>
<dbReference type="PROSITE" id="PS00061">
    <property type="entry name" value="ADH_SHORT"/>
    <property type="match status" value="1"/>
</dbReference>
<dbReference type="PANTHER" id="PTHR16099">
    <property type="entry name" value="8-OXO-DGTP DIPHOSPHATES NUDT15"/>
    <property type="match status" value="1"/>
</dbReference>
<dbReference type="Pfam" id="PF00293">
    <property type="entry name" value="NUDIX"/>
    <property type="match status" value="1"/>
</dbReference>
<proteinExistence type="predicted"/>
<feature type="domain" description="Nudix hydrolase" evidence="3">
    <location>
        <begin position="4"/>
        <end position="172"/>
    </location>
</feature>
<dbReference type="AlphaFoldDB" id="A0A9N8WD85"/>
<dbReference type="GO" id="GO:0035539">
    <property type="term" value="F:8-oxo-7,8-dihydrodeoxyguanosine triphosphate pyrophosphatase activity"/>
    <property type="evidence" value="ECO:0007669"/>
    <property type="project" value="TreeGrafter"/>
</dbReference>
<dbReference type="Gene3D" id="3.40.50.720">
    <property type="entry name" value="NAD(P)-binding Rossmann-like Domain"/>
    <property type="match status" value="1"/>
</dbReference>
<dbReference type="GO" id="GO:0005829">
    <property type="term" value="C:cytosol"/>
    <property type="evidence" value="ECO:0007669"/>
    <property type="project" value="TreeGrafter"/>
</dbReference>
<organism evidence="4 5">
    <name type="scientific">Cetraspora pellucida</name>
    <dbReference type="NCBI Taxonomy" id="1433469"/>
    <lineage>
        <taxon>Eukaryota</taxon>
        <taxon>Fungi</taxon>
        <taxon>Fungi incertae sedis</taxon>
        <taxon>Mucoromycota</taxon>
        <taxon>Glomeromycotina</taxon>
        <taxon>Glomeromycetes</taxon>
        <taxon>Diversisporales</taxon>
        <taxon>Gigasporaceae</taxon>
        <taxon>Cetraspora</taxon>
    </lineage>
</organism>
<accession>A0A9N8WD85</accession>
<dbReference type="InterPro" id="IPR015797">
    <property type="entry name" value="NUDIX_hydrolase-like_dom_sf"/>
</dbReference>
<dbReference type="SUPFAM" id="SSF55811">
    <property type="entry name" value="Nudix"/>
    <property type="match status" value="1"/>
</dbReference>
<dbReference type="OrthoDB" id="447842at2759"/>
<evidence type="ECO:0000259" key="3">
    <source>
        <dbReference type="PROSITE" id="PS51462"/>
    </source>
</evidence>
<dbReference type="InterPro" id="IPR020084">
    <property type="entry name" value="NUDIX_hydrolase_CS"/>
</dbReference>
<reference evidence="4" key="1">
    <citation type="submission" date="2021-06" db="EMBL/GenBank/DDBJ databases">
        <authorList>
            <person name="Kallberg Y."/>
            <person name="Tangrot J."/>
            <person name="Rosling A."/>
        </authorList>
    </citation>
    <scope>NUCLEOTIDE SEQUENCE</scope>
    <source>
        <strain evidence="4">FL966</strain>
    </source>
</reference>
<dbReference type="InterPro" id="IPR020904">
    <property type="entry name" value="Sc_DH/Rdtase_CS"/>
</dbReference>
<dbReference type="Pfam" id="PF00106">
    <property type="entry name" value="adh_short"/>
    <property type="match status" value="1"/>
</dbReference>
<dbReference type="EMBL" id="CAJVQA010000677">
    <property type="protein sequence ID" value="CAG8485827.1"/>
    <property type="molecule type" value="Genomic_DNA"/>
</dbReference>
<protein>
    <submittedName>
        <fullName evidence="4">5063_t:CDS:1</fullName>
    </submittedName>
</protein>
<evidence type="ECO:0000256" key="1">
    <source>
        <dbReference type="ARBA" id="ARBA00022801"/>
    </source>
</evidence>
<dbReference type="InterPro" id="IPR000086">
    <property type="entry name" value="NUDIX_hydrolase_dom"/>
</dbReference>
<name>A0A9N8WD85_9GLOM</name>
<evidence type="ECO:0000256" key="2">
    <source>
        <dbReference type="ARBA" id="ARBA00022857"/>
    </source>
</evidence>
<dbReference type="PROSITE" id="PS51462">
    <property type="entry name" value="NUDIX"/>
    <property type="match status" value="1"/>
</dbReference>
<dbReference type="InterPro" id="IPR036291">
    <property type="entry name" value="NAD(P)-bd_dom_sf"/>
</dbReference>
<keyword evidence="1" id="KW-0378">Hydrolase</keyword>
<dbReference type="Proteomes" id="UP000789759">
    <property type="component" value="Unassembled WGS sequence"/>
</dbReference>
<keyword evidence="5" id="KW-1185">Reference proteome</keyword>